<reference evidence="1 2" key="1">
    <citation type="submission" date="2018-05" db="EMBL/GenBank/DDBJ databases">
        <title>Genome sequencing of Flavobacterium sp. HYN0056.</title>
        <authorList>
            <person name="Yi H."/>
            <person name="Baek C."/>
        </authorList>
    </citation>
    <scope>NUCLEOTIDE SEQUENCE [LARGE SCALE GENOMIC DNA]</scope>
    <source>
        <strain evidence="1 2">HYN0056</strain>
    </source>
</reference>
<gene>
    <name evidence="1" type="ORF">HYN56_18505</name>
</gene>
<dbReference type="EMBL" id="CP029255">
    <property type="protein sequence ID" value="AWK06111.1"/>
    <property type="molecule type" value="Genomic_DNA"/>
</dbReference>
<protein>
    <submittedName>
        <fullName evidence="1">Type II toxin-antitoxin system RelE/ParE family toxin</fullName>
    </submittedName>
</protein>
<dbReference type="KEGG" id="fcr:HYN56_18505"/>
<evidence type="ECO:0000313" key="1">
    <source>
        <dbReference type="EMBL" id="AWK06111.1"/>
    </source>
</evidence>
<dbReference type="OrthoDB" id="573082at2"/>
<proteinExistence type="predicted"/>
<dbReference type="Pfam" id="PF05973">
    <property type="entry name" value="Gp49"/>
    <property type="match status" value="1"/>
</dbReference>
<sequence>MKYFETKFLEEAREFILKLDAKISEKILYHIDLAEKKQDPRLFKKLSDDIWEFRIRYTIVQIRLLEFWDKTNNKKTLVIATHGLIKKIDKVAGSEIEKANKIRMKYFENKIY</sequence>
<accession>A0A2S1YPY1</accession>
<organism evidence="1 2">
    <name type="scientific">Flavobacterium crocinum</name>
    <dbReference type="NCBI Taxonomy" id="2183896"/>
    <lineage>
        <taxon>Bacteria</taxon>
        <taxon>Pseudomonadati</taxon>
        <taxon>Bacteroidota</taxon>
        <taxon>Flavobacteriia</taxon>
        <taxon>Flavobacteriales</taxon>
        <taxon>Flavobacteriaceae</taxon>
        <taxon>Flavobacterium</taxon>
    </lineage>
</organism>
<evidence type="ECO:0000313" key="2">
    <source>
        <dbReference type="Proteomes" id="UP000245250"/>
    </source>
</evidence>
<dbReference type="RefSeq" id="WP_109193529.1">
    <property type="nucleotide sequence ID" value="NZ_CP029255.1"/>
</dbReference>
<dbReference type="InterPro" id="IPR009241">
    <property type="entry name" value="HigB-like"/>
</dbReference>
<dbReference type="AlphaFoldDB" id="A0A2S1YPY1"/>
<name>A0A2S1YPY1_9FLAO</name>
<keyword evidence="2" id="KW-1185">Reference proteome</keyword>
<dbReference type="Proteomes" id="UP000245250">
    <property type="component" value="Chromosome"/>
</dbReference>